<organism evidence="10 11">
    <name type="scientific">Ilex paraguariensis</name>
    <name type="common">yerba mate</name>
    <dbReference type="NCBI Taxonomy" id="185542"/>
    <lineage>
        <taxon>Eukaryota</taxon>
        <taxon>Viridiplantae</taxon>
        <taxon>Streptophyta</taxon>
        <taxon>Embryophyta</taxon>
        <taxon>Tracheophyta</taxon>
        <taxon>Spermatophyta</taxon>
        <taxon>Magnoliopsida</taxon>
        <taxon>eudicotyledons</taxon>
        <taxon>Gunneridae</taxon>
        <taxon>Pentapetalae</taxon>
        <taxon>asterids</taxon>
        <taxon>campanulids</taxon>
        <taxon>Aquifoliales</taxon>
        <taxon>Aquifoliaceae</taxon>
        <taxon>Ilex</taxon>
    </lineage>
</organism>
<keyword evidence="4 8" id="KW-0808">Transferase</keyword>
<gene>
    <name evidence="10" type="ORF">ILEXP_LOCUS52967</name>
</gene>
<comment type="cofactor">
    <cofactor evidence="7">
        <name>Mn(2+)</name>
        <dbReference type="ChEBI" id="CHEBI:29035"/>
    </cofactor>
    <cofactor evidence="7">
        <name>Co(2+)</name>
        <dbReference type="ChEBI" id="CHEBI:48828"/>
    </cofactor>
    <cofactor evidence="7">
        <name>Cd(2+)</name>
        <dbReference type="ChEBI" id="CHEBI:48775"/>
    </cofactor>
    <text evidence="7">Binds 1 divalent cation per subunit. The enzyme is active with manganese, cobalt or cadmium ions.</text>
</comment>
<protein>
    <recommendedName>
        <fullName evidence="8">Phospho-2-dehydro-3-deoxyheptonate aldolase</fullName>
        <ecNumber evidence="8">2.5.1.54</ecNumber>
    </recommendedName>
</protein>
<evidence type="ECO:0000256" key="2">
    <source>
        <dbReference type="ARBA" id="ARBA00008911"/>
    </source>
</evidence>
<proteinExistence type="inferred from homology"/>
<dbReference type="AlphaFoldDB" id="A0ABC8UNV2"/>
<accession>A0ABC8UNV2</accession>
<evidence type="ECO:0000256" key="4">
    <source>
        <dbReference type="ARBA" id="ARBA00022679"/>
    </source>
</evidence>
<keyword evidence="8" id="KW-0934">Plastid</keyword>
<sequence>MFVYSFFLHRPPPPFSLFLLSAVHTSALSSKSLLQPHSLFPCTKTHQPVFSLPSNTRSHQSISVVHAAEPAKTLVITKKTPKSFAPPSTAAPSRKWAVDRWKSEKALQLPEYLDEAELEFVLKTIEAFPPIIFANYARSLEEKLAGAALGNAFLLQGGDCAESFKEFSANNIRDTFRIILQMRVVLMFGGQMPIIKVGRIAGQFVKPRLDPLEEKNGVKLPSYKGDNTDGDAFNEKLRIPDP</sequence>
<dbReference type="PANTHER" id="PTHR21337">
    <property type="entry name" value="PHOSPHO-2-DEHYDRO-3-DEOXYHEPTONATE ALDOLASE 1, 2"/>
    <property type="match status" value="1"/>
</dbReference>
<evidence type="ECO:0000256" key="6">
    <source>
        <dbReference type="ARBA" id="ARBA00047508"/>
    </source>
</evidence>
<name>A0ABC8UNV2_9AQUA</name>
<comment type="catalytic activity">
    <reaction evidence="6 8">
        <text>D-erythrose 4-phosphate + phosphoenolpyruvate + H2O = 7-phospho-2-dehydro-3-deoxy-D-arabino-heptonate + phosphate</text>
        <dbReference type="Rhea" id="RHEA:14717"/>
        <dbReference type="ChEBI" id="CHEBI:15377"/>
        <dbReference type="ChEBI" id="CHEBI:16897"/>
        <dbReference type="ChEBI" id="CHEBI:43474"/>
        <dbReference type="ChEBI" id="CHEBI:58394"/>
        <dbReference type="ChEBI" id="CHEBI:58702"/>
        <dbReference type="EC" id="2.5.1.54"/>
    </reaction>
</comment>
<keyword evidence="7" id="KW-0104">Cadmium</keyword>
<feature type="binding site" evidence="7">
    <location>
        <position position="199"/>
    </location>
    <ligand>
        <name>phosphoenolpyruvate</name>
        <dbReference type="ChEBI" id="CHEBI:58702"/>
    </ligand>
</feature>
<dbReference type="EMBL" id="CAUOFW020008425">
    <property type="protein sequence ID" value="CAK9182748.1"/>
    <property type="molecule type" value="Genomic_DNA"/>
</dbReference>
<keyword evidence="7" id="KW-0170">Cobalt</keyword>
<evidence type="ECO:0000313" key="11">
    <source>
        <dbReference type="Proteomes" id="UP001642360"/>
    </source>
</evidence>
<dbReference type="GO" id="GO:0009073">
    <property type="term" value="P:aromatic amino acid family biosynthetic process"/>
    <property type="evidence" value="ECO:0007669"/>
    <property type="project" value="UniProtKB-KW"/>
</dbReference>
<feature type="binding site" evidence="7">
    <location>
        <position position="160"/>
    </location>
    <ligand>
        <name>Mn(2+)</name>
        <dbReference type="ChEBI" id="CHEBI:29035"/>
    </ligand>
</feature>
<comment type="similarity">
    <text evidence="2 8">Belongs to the class-II DAHP synthase family.</text>
</comment>
<dbReference type="PANTHER" id="PTHR21337:SF24">
    <property type="entry name" value="PHOSPHO-2-DEHYDRO-3-DEOXYHEPTONATE ALDOLASE 1, CHLOROPLASTIC"/>
    <property type="match status" value="1"/>
</dbReference>
<keyword evidence="8" id="KW-0809">Transit peptide</keyword>
<evidence type="ECO:0000256" key="1">
    <source>
        <dbReference type="ARBA" id="ARBA00004688"/>
    </source>
</evidence>
<feature type="region of interest" description="Disordered" evidence="9">
    <location>
        <begin position="216"/>
        <end position="242"/>
    </location>
</feature>
<comment type="subcellular location">
    <subcellularLocation>
        <location evidence="8">Plastid</location>
        <location evidence="8">Chloroplast</location>
    </subcellularLocation>
</comment>
<dbReference type="InterPro" id="IPR013785">
    <property type="entry name" value="Aldolase_TIM"/>
</dbReference>
<evidence type="ECO:0000256" key="7">
    <source>
        <dbReference type="PIRSR" id="PIRSR602480-1"/>
    </source>
</evidence>
<dbReference type="Pfam" id="PF01474">
    <property type="entry name" value="DAHP_synth_2"/>
    <property type="match status" value="1"/>
</dbReference>
<dbReference type="Gene3D" id="3.20.20.70">
    <property type="entry name" value="Aldolase class I"/>
    <property type="match status" value="1"/>
</dbReference>
<comment type="caution">
    <text evidence="10">The sequence shown here is derived from an EMBL/GenBank/DDBJ whole genome shotgun (WGS) entry which is preliminary data.</text>
</comment>
<evidence type="ECO:0000313" key="10">
    <source>
        <dbReference type="EMBL" id="CAK9182748.1"/>
    </source>
</evidence>
<keyword evidence="7" id="KW-0464">Manganese</keyword>
<dbReference type="GO" id="GO:0009507">
    <property type="term" value="C:chloroplast"/>
    <property type="evidence" value="ECO:0007669"/>
    <property type="project" value="UniProtKB-SubCell"/>
</dbReference>
<keyword evidence="11" id="KW-1185">Reference proteome</keyword>
<comment type="pathway">
    <text evidence="1 8">Metabolic intermediate biosynthesis; chorismate biosynthesis; chorismate from D-erythrose 4-phosphate and phosphoenolpyruvate: step 1/7.</text>
</comment>
<dbReference type="SUPFAM" id="SSF51569">
    <property type="entry name" value="Aldolase"/>
    <property type="match status" value="1"/>
</dbReference>
<dbReference type="Proteomes" id="UP001642360">
    <property type="component" value="Unassembled WGS sequence"/>
</dbReference>
<evidence type="ECO:0000256" key="8">
    <source>
        <dbReference type="RuleBase" id="RU363071"/>
    </source>
</evidence>
<evidence type="ECO:0000256" key="3">
    <source>
        <dbReference type="ARBA" id="ARBA00022605"/>
    </source>
</evidence>
<keyword evidence="5 8" id="KW-0057">Aromatic amino acid biosynthesis</keyword>
<evidence type="ECO:0000256" key="5">
    <source>
        <dbReference type="ARBA" id="ARBA00023141"/>
    </source>
</evidence>
<dbReference type="EC" id="2.5.1.54" evidence="8"/>
<keyword evidence="3 8" id="KW-0028">Amino-acid biosynthesis</keyword>
<feature type="compositionally biased region" description="Basic and acidic residues" evidence="9">
    <location>
        <begin position="233"/>
        <end position="242"/>
    </location>
</feature>
<reference evidence="10 11" key="1">
    <citation type="submission" date="2024-02" db="EMBL/GenBank/DDBJ databases">
        <authorList>
            <person name="Vignale AGUSTIN F."/>
            <person name="Sosa J E."/>
            <person name="Modenutti C."/>
        </authorList>
    </citation>
    <scope>NUCLEOTIDE SEQUENCE [LARGE SCALE GENOMIC DNA]</scope>
</reference>
<dbReference type="GO" id="GO:0008652">
    <property type="term" value="P:amino acid biosynthetic process"/>
    <property type="evidence" value="ECO:0007669"/>
    <property type="project" value="UniProtKB-KW"/>
</dbReference>
<evidence type="ECO:0000256" key="9">
    <source>
        <dbReference type="SAM" id="MobiDB-lite"/>
    </source>
</evidence>
<dbReference type="InterPro" id="IPR002480">
    <property type="entry name" value="DAHP_synth_2"/>
</dbReference>
<keyword evidence="8" id="KW-0150">Chloroplast</keyword>
<dbReference type="GO" id="GO:0003849">
    <property type="term" value="F:3-deoxy-7-phosphoheptulonate synthase activity"/>
    <property type="evidence" value="ECO:0007669"/>
    <property type="project" value="UniProtKB-EC"/>
</dbReference>